<dbReference type="EMBL" id="VXIV02001115">
    <property type="protein sequence ID" value="KAF6034264.1"/>
    <property type="molecule type" value="Genomic_DNA"/>
</dbReference>
<keyword evidence="2" id="KW-1185">Reference proteome</keyword>
<comment type="caution">
    <text evidence="1">The sequence shown here is derived from an EMBL/GenBank/DDBJ whole genome shotgun (WGS) entry which is preliminary data.</text>
</comment>
<dbReference type="AlphaFoldDB" id="A0A7J7K8L1"/>
<reference evidence="1" key="1">
    <citation type="submission" date="2020-06" db="EMBL/GenBank/DDBJ databases">
        <title>Draft genome of Bugula neritina, a colonial animal packing powerful symbionts and potential medicines.</title>
        <authorList>
            <person name="Rayko M."/>
        </authorList>
    </citation>
    <scope>NUCLEOTIDE SEQUENCE [LARGE SCALE GENOMIC DNA]</scope>
    <source>
        <strain evidence="1">Kwan_BN1</strain>
    </source>
</reference>
<accession>A0A7J7K8L1</accession>
<evidence type="ECO:0000313" key="1">
    <source>
        <dbReference type="EMBL" id="KAF6034264.1"/>
    </source>
</evidence>
<proteinExistence type="predicted"/>
<name>A0A7J7K8L1_BUGNE</name>
<protein>
    <submittedName>
        <fullName evidence="1">Uncharacterized protein</fullName>
    </submittedName>
</protein>
<dbReference type="Proteomes" id="UP000593567">
    <property type="component" value="Unassembled WGS sequence"/>
</dbReference>
<gene>
    <name evidence="1" type="ORF">EB796_007424</name>
</gene>
<evidence type="ECO:0000313" key="2">
    <source>
        <dbReference type="Proteomes" id="UP000593567"/>
    </source>
</evidence>
<organism evidence="1 2">
    <name type="scientific">Bugula neritina</name>
    <name type="common">Brown bryozoan</name>
    <name type="synonym">Sertularia neritina</name>
    <dbReference type="NCBI Taxonomy" id="10212"/>
    <lineage>
        <taxon>Eukaryota</taxon>
        <taxon>Metazoa</taxon>
        <taxon>Spiralia</taxon>
        <taxon>Lophotrochozoa</taxon>
        <taxon>Bryozoa</taxon>
        <taxon>Gymnolaemata</taxon>
        <taxon>Cheilostomatida</taxon>
        <taxon>Flustrina</taxon>
        <taxon>Buguloidea</taxon>
        <taxon>Bugulidae</taxon>
        <taxon>Bugula</taxon>
    </lineage>
</organism>
<sequence length="84" mass="9235">MSIGKALSPPGIIIPKHGYYGLSEGDIPGQVARCDSDVSVNTILSEEHLLAEYVHDMSLEIYEQNKSKDVICQLDCVQQKETVS</sequence>